<evidence type="ECO:0000256" key="1">
    <source>
        <dbReference type="ARBA" id="ARBA00004123"/>
    </source>
</evidence>
<dbReference type="GO" id="GO:0006357">
    <property type="term" value="P:regulation of transcription by RNA polymerase II"/>
    <property type="evidence" value="ECO:0007669"/>
    <property type="project" value="TreeGrafter"/>
</dbReference>
<dbReference type="InterPro" id="IPR001841">
    <property type="entry name" value="Znf_RING"/>
</dbReference>
<evidence type="ECO:0000256" key="2">
    <source>
        <dbReference type="ARBA" id="ARBA00006801"/>
    </source>
</evidence>
<keyword evidence="4" id="KW-0539">Nucleus</keyword>
<evidence type="ECO:0000256" key="6">
    <source>
        <dbReference type="SAM" id="MobiDB-lite"/>
    </source>
</evidence>
<evidence type="ECO:0000259" key="7">
    <source>
        <dbReference type="PROSITE" id="PS50089"/>
    </source>
</evidence>
<accession>A0A811MZG7</accession>
<feature type="region of interest" description="Disordered" evidence="6">
    <location>
        <begin position="297"/>
        <end position="338"/>
    </location>
</feature>
<dbReference type="Gene3D" id="2.60.120.650">
    <property type="entry name" value="Cupin"/>
    <property type="match status" value="2"/>
</dbReference>
<dbReference type="SUPFAM" id="SSF51197">
    <property type="entry name" value="Clavaminate synthase-like"/>
    <property type="match status" value="1"/>
</dbReference>
<dbReference type="PROSITE" id="PS51184">
    <property type="entry name" value="JMJC"/>
    <property type="match status" value="1"/>
</dbReference>
<evidence type="ECO:0000313" key="9">
    <source>
        <dbReference type="EMBL" id="CAD6213599.1"/>
    </source>
</evidence>
<keyword evidence="5" id="KW-0862">Zinc</keyword>
<evidence type="ECO:0000256" key="5">
    <source>
        <dbReference type="PROSITE-ProRule" id="PRU00175"/>
    </source>
</evidence>
<dbReference type="GO" id="GO:0008270">
    <property type="term" value="F:zinc ion binding"/>
    <property type="evidence" value="ECO:0007669"/>
    <property type="project" value="UniProtKB-KW"/>
</dbReference>
<dbReference type="SMART" id="SM00558">
    <property type="entry name" value="JmjC"/>
    <property type="match status" value="1"/>
</dbReference>
<dbReference type="PROSITE" id="PS50089">
    <property type="entry name" value="ZF_RING_2"/>
    <property type="match status" value="1"/>
</dbReference>
<keyword evidence="10" id="KW-1185">Reference proteome</keyword>
<protein>
    <submittedName>
        <fullName evidence="9">Uncharacterized protein</fullName>
    </submittedName>
</protein>
<comment type="similarity">
    <text evidence="2">Belongs to the JARID1 histone demethylase family.</text>
</comment>
<proteinExistence type="inferred from homology"/>
<reference evidence="9" key="1">
    <citation type="submission" date="2020-10" db="EMBL/GenBank/DDBJ databases">
        <authorList>
            <person name="Han B."/>
            <person name="Lu T."/>
            <person name="Zhao Q."/>
            <person name="Huang X."/>
            <person name="Zhao Y."/>
        </authorList>
    </citation>
    <scope>NUCLEOTIDE SEQUENCE</scope>
</reference>
<sequence length="836" mass="93395">MSTSSTLPSSSLVVGAITEKLTRTNHAIWKAQVQSAVHGAQLYGHLTGAAIKPAEQIDDKDGHKVPNPTFVAWDAKDNQILGFLFALVSREIMIHIAKSKTAAEAWRCIEALFASQTRAHVVNLRIALSTTKKGNLSVADYFTKMKSYSDNMAEAVRSITDDELKVQVTGASNMCHQCQRNDNGRVIRCLGCKIVKRRYCVKCIKRWYPHLSEHDFEEHCPFCRNICNYQMLEKKIEASIQGIDACKVKVPLATIRHDARICCNNCRTSIADFHRSCNNCSYDLCLSCSQELRGGHAPGDGVNSDKATSLTDHGGKEDSQQGSSHGKVASQEQSDGQSGMLIGSAVSAEDNNPRLRGWRANSNGSIPCPPNAFGGCGSSLLELKCLFEEKFIAELLEKSNSVINNGTKLELDSSKCSCFTESSDMNDITSRKSSCRQNSCDNYIYCPTARDVQNGSLDHFQEHWLKGQPVIVDVNIHMFFKGYSRRLVGPMGLPLLLKLKDWPPHSYIEERLPRHCTEFISALPFREYADPKCGPLNLTVKLPKDVKRPDLSPKIHIAYGIGQELEIGDSVTKIHCNMSDADRFATMLPSLHVTEGICAQLSGRKCSKRCACNSSNAIGKRNKKTCKGNDTKHIAISLESEDEDLPFVEGSKPEGGALWDIFRREDVGKLHDYLMKHAEEFRHCNYELVKQVTHAIHDQCFYLTQEHKQKLKEEYGIEPWTFEQQLGDAVFVPAGCPHQVRNLKSCTQVALGFVSPENFQECIRLIEEFHPLANEDKLEVKKIALHALNKAIWDITQYDWKDGLGLASLCIVSICLHFLIIPCSEYTNIACIIIYI</sequence>
<dbReference type="CDD" id="cd02208">
    <property type="entry name" value="cupin_RmlC-like"/>
    <property type="match status" value="1"/>
</dbReference>
<evidence type="ECO:0000256" key="3">
    <source>
        <dbReference type="ARBA" id="ARBA00022723"/>
    </source>
</evidence>
<dbReference type="GO" id="GO:0032454">
    <property type="term" value="F:histone H3K9 demethylase activity"/>
    <property type="evidence" value="ECO:0007669"/>
    <property type="project" value="InterPro"/>
</dbReference>
<comment type="caution">
    <text evidence="9">The sequence shown here is derived from an EMBL/GenBank/DDBJ whole genome shotgun (WGS) entry which is preliminary data.</text>
</comment>
<feature type="compositionally biased region" description="Polar residues" evidence="6">
    <location>
        <begin position="320"/>
        <end position="337"/>
    </location>
</feature>
<dbReference type="OrthoDB" id="1667110at2759"/>
<name>A0A811MZG7_9POAL</name>
<dbReference type="PANTHER" id="PTHR12549:SF11">
    <property type="entry name" value="LYSINE-SPECIFIC DEMETHYLASE JMJ25"/>
    <property type="match status" value="1"/>
</dbReference>
<feature type="domain" description="RING-type" evidence="7">
    <location>
        <begin position="175"/>
        <end position="224"/>
    </location>
</feature>
<comment type="subcellular location">
    <subcellularLocation>
        <location evidence="1">Nucleus</location>
    </subcellularLocation>
</comment>
<keyword evidence="3" id="KW-0479">Metal-binding</keyword>
<dbReference type="EMBL" id="CAJGYO010000002">
    <property type="protein sequence ID" value="CAD6213599.1"/>
    <property type="molecule type" value="Genomic_DNA"/>
</dbReference>
<keyword evidence="5" id="KW-0863">Zinc-finger</keyword>
<organism evidence="9 10">
    <name type="scientific">Miscanthus lutarioriparius</name>
    <dbReference type="NCBI Taxonomy" id="422564"/>
    <lineage>
        <taxon>Eukaryota</taxon>
        <taxon>Viridiplantae</taxon>
        <taxon>Streptophyta</taxon>
        <taxon>Embryophyta</taxon>
        <taxon>Tracheophyta</taxon>
        <taxon>Spermatophyta</taxon>
        <taxon>Magnoliopsida</taxon>
        <taxon>Liliopsida</taxon>
        <taxon>Poales</taxon>
        <taxon>Poaceae</taxon>
        <taxon>PACMAD clade</taxon>
        <taxon>Panicoideae</taxon>
        <taxon>Andropogonodae</taxon>
        <taxon>Andropogoneae</taxon>
        <taxon>Saccharinae</taxon>
        <taxon>Miscanthus</taxon>
    </lineage>
</organism>
<dbReference type="Pfam" id="PF14223">
    <property type="entry name" value="Retrotran_gag_2"/>
    <property type="match status" value="1"/>
</dbReference>
<dbReference type="GO" id="GO:0000118">
    <property type="term" value="C:histone deacetylase complex"/>
    <property type="evidence" value="ECO:0007669"/>
    <property type="project" value="TreeGrafter"/>
</dbReference>
<dbReference type="InterPro" id="IPR045109">
    <property type="entry name" value="LSDs-like"/>
</dbReference>
<feature type="domain" description="JmjC" evidence="8">
    <location>
        <begin position="501"/>
        <end position="770"/>
    </location>
</feature>
<dbReference type="GO" id="GO:0031490">
    <property type="term" value="F:chromatin DNA binding"/>
    <property type="evidence" value="ECO:0007669"/>
    <property type="project" value="TreeGrafter"/>
</dbReference>
<dbReference type="GO" id="GO:0000785">
    <property type="term" value="C:chromatin"/>
    <property type="evidence" value="ECO:0007669"/>
    <property type="project" value="TreeGrafter"/>
</dbReference>
<dbReference type="Pfam" id="PF02373">
    <property type="entry name" value="JmjC"/>
    <property type="match status" value="1"/>
</dbReference>
<dbReference type="PANTHER" id="PTHR12549">
    <property type="entry name" value="JMJC DOMAIN-CONTAINING HISTONE DEMETHYLATION PROTEIN"/>
    <property type="match status" value="1"/>
</dbReference>
<evidence type="ECO:0000256" key="4">
    <source>
        <dbReference type="ARBA" id="ARBA00023242"/>
    </source>
</evidence>
<dbReference type="InterPro" id="IPR003347">
    <property type="entry name" value="JmjC_dom"/>
</dbReference>
<evidence type="ECO:0000313" key="10">
    <source>
        <dbReference type="Proteomes" id="UP000604825"/>
    </source>
</evidence>
<dbReference type="GO" id="GO:0003712">
    <property type="term" value="F:transcription coregulator activity"/>
    <property type="evidence" value="ECO:0007669"/>
    <property type="project" value="TreeGrafter"/>
</dbReference>
<dbReference type="AlphaFoldDB" id="A0A811MZG7"/>
<gene>
    <name evidence="9" type="ORF">NCGR_LOCUS9117</name>
</gene>
<evidence type="ECO:0000259" key="8">
    <source>
        <dbReference type="PROSITE" id="PS51184"/>
    </source>
</evidence>
<dbReference type="Proteomes" id="UP000604825">
    <property type="component" value="Unassembled WGS sequence"/>
</dbReference>